<keyword evidence="1" id="KW-0175">Coiled coil</keyword>
<dbReference type="AlphaFoldDB" id="A0A1M6LY91"/>
<dbReference type="EMBL" id="FRAJ01000003">
    <property type="protein sequence ID" value="SHJ76142.1"/>
    <property type="molecule type" value="Genomic_DNA"/>
</dbReference>
<accession>A0A1M6LY91</accession>
<organism evidence="2 3">
    <name type="scientific">Caminicella sporogenes DSM 14501</name>
    <dbReference type="NCBI Taxonomy" id="1121266"/>
    <lineage>
        <taxon>Bacteria</taxon>
        <taxon>Bacillati</taxon>
        <taxon>Bacillota</taxon>
        <taxon>Clostridia</taxon>
        <taxon>Peptostreptococcales</taxon>
        <taxon>Caminicellaceae</taxon>
        <taxon>Caminicella</taxon>
    </lineage>
</organism>
<keyword evidence="3" id="KW-1185">Reference proteome</keyword>
<dbReference type="Proteomes" id="UP000184082">
    <property type="component" value="Unassembled WGS sequence"/>
</dbReference>
<gene>
    <name evidence="2" type="ORF">SAMN02745883_00394</name>
</gene>
<evidence type="ECO:0000256" key="1">
    <source>
        <dbReference type="SAM" id="Coils"/>
    </source>
</evidence>
<reference evidence="2 3" key="1">
    <citation type="submission" date="2016-11" db="EMBL/GenBank/DDBJ databases">
        <authorList>
            <person name="Jaros S."/>
            <person name="Januszkiewicz K."/>
            <person name="Wedrychowicz H."/>
        </authorList>
    </citation>
    <scope>NUCLEOTIDE SEQUENCE [LARGE SCALE GENOMIC DNA]</scope>
    <source>
        <strain evidence="2 3">DSM 14501</strain>
    </source>
</reference>
<proteinExistence type="predicted"/>
<evidence type="ECO:0000313" key="3">
    <source>
        <dbReference type="Proteomes" id="UP000184082"/>
    </source>
</evidence>
<name>A0A1M6LY91_9FIRM</name>
<evidence type="ECO:0000313" key="2">
    <source>
        <dbReference type="EMBL" id="SHJ76142.1"/>
    </source>
</evidence>
<feature type="coiled-coil region" evidence="1">
    <location>
        <begin position="3"/>
        <end position="30"/>
    </location>
</feature>
<protein>
    <submittedName>
        <fullName evidence="2">Uncharacterized protein</fullName>
    </submittedName>
</protein>
<sequence>MATNNFIQDLEELKKLYEKLNNENKLKLEEAILMIITKFKNRL</sequence>
<dbReference type="RefSeq" id="WP_278301710.1">
    <property type="nucleotide sequence ID" value="NZ_FRAJ01000003.1"/>
</dbReference>